<keyword evidence="1" id="KW-0689">Ribosomal protein</keyword>
<accession>A0AC61RAW4</accession>
<proteinExistence type="predicted"/>
<protein>
    <submittedName>
        <fullName evidence="1">50S ribosomal protein L11 methyltransferase</fullName>
    </submittedName>
</protein>
<comment type="caution">
    <text evidence="1">The sequence shown here is derived from an EMBL/GenBank/DDBJ whole genome shotgun (WGS) entry which is preliminary data.</text>
</comment>
<dbReference type="Proteomes" id="UP000306319">
    <property type="component" value="Unassembled WGS sequence"/>
</dbReference>
<dbReference type="EMBL" id="SRYB01000030">
    <property type="protein sequence ID" value="TGY77115.1"/>
    <property type="molecule type" value="Genomic_DNA"/>
</dbReference>
<sequence>MQDYIALRIEPKPCDENITDLLAAFLCDVGYESFTSDDSGIIAYIKAESYSESDVKDILSDFPIQCEFLFNIELVKGEDWNEEWEKNYFQPIIVDDRCVVHSSFHKEIPVAEYDIVIDPKMAFGTGHHSTTSNMMRHILRSDLKGKDVIDMGTGTGILAILCKMRGAANVTGIEIDSFAWENAIENAKLNKVEISMICGDASKLEHIDMADYFLANINRNVITHDIDKYASRLKNGGVMFLSGFYENDIPIIEKAAYSNGMRLVCKLEDKGWVALKFVKNI</sequence>
<evidence type="ECO:0000313" key="2">
    <source>
        <dbReference type="Proteomes" id="UP000306319"/>
    </source>
</evidence>
<keyword evidence="1" id="KW-0808">Transferase</keyword>
<keyword evidence="1" id="KW-0687">Ribonucleoprotein</keyword>
<gene>
    <name evidence="1" type="ORF">E5331_16085</name>
</gene>
<evidence type="ECO:0000313" key="1">
    <source>
        <dbReference type="EMBL" id="TGY77115.1"/>
    </source>
</evidence>
<organism evidence="1 2">
    <name type="scientific">Lepagella muris</name>
    <dbReference type="NCBI Taxonomy" id="3032870"/>
    <lineage>
        <taxon>Bacteria</taxon>
        <taxon>Pseudomonadati</taxon>
        <taxon>Bacteroidota</taxon>
        <taxon>Bacteroidia</taxon>
        <taxon>Bacteroidales</taxon>
        <taxon>Muribaculaceae</taxon>
        <taxon>Lepagella</taxon>
    </lineage>
</organism>
<keyword evidence="1" id="KW-0489">Methyltransferase</keyword>
<name>A0AC61RAW4_9BACT</name>
<reference evidence="1" key="1">
    <citation type="submission" date="2019-04" db="EMBL/GenBank/DDBJ databases">
        <title>Microbes associate with the intestines of laboratory mice.</title>
        <authorList>
            <person name="Navarre W."/>
            <person name="Wong E."/>
            <person name="Huang K."/>
            <person name="Tropini C."/>
            <person name="Ng K."/>
            <person name="Yu B."/>
        </authorList>
    </citation>
    <scope>NUCLEOTIDE SEQUENCE</scope>
    <source>
        <strain evidence="1">NM04_E33</strain>
    </source>
</reference>
<keyword evidence="2" id="KW-1185">Reference proteome</keyword>